<reference evidence="5 6" key="1">
    <citation type="journal article" date="2013" name="Mol. Biol. Evol.">
        <title>Evolutionary and population genomics of the cavity causing bacteria Streptococcus mutans.</title>
        <authorList>
            <person name="Cornejo O.E."/>
            <person name="Lefebure T."/>
            <person name="Pavinski Bitar P.D."/>
            <person name="Lang P."/>
            <person name="Richards V.P."/>
            <person name="Eilertson K."/>
            <person name="Do T."/>
            <person name="Beighton D."/>
            <person name="Zeng L."/>
            <person name="Ahn S.J."/>
            <person name="Burne R.A."/>
            <person name="Siepel A."/>
            <person name="Bustamante C.D."/>
            <person name="Stanhope M.J."/>
        </authorList>
    </citation>
    <scope>NUCLEOTIDE SEQUENCE [LARGE SCALE GENOMIC DNA]</scope>
    <source>
        <strain evidence="5 6">SM6</strain>
    </source>
</reference>
<dbReference type="EMBL" id="AHSR01000017">
    <property type="protein sequence ID" value="EMC24575.1"/>
    <property type="molecule type" value="Genomic_DNA"/>
</dbReference>
<sequence length="193" mass="22168">MKIPFETEKLYYGFPIFLLGYRDETCGYNITTCSSSYSLGNMLVVGIGLKTNAAQKIKKFGRFTVNIPTEKSMQAIEQAGFVSHRDKFSLTGLDYSLSDIVDAPILTDCPLVLECQVEKIIEKDNVAHIFAHIAGRKIDEKLIVNHQFRSQDFDPVYFMGDGKERIYRYLDQERSDKLGRFRRKSQEQNSEDL</sequence>
<dbReference type="InterPro" id="IPR052174">
    <property type="entry name" value="Flavoredoxin"/>
</dbReference>
<dbReference type="AlphaFoldDB" id="A0A829BS26"/>
<dbReference type="Gene3D" id="2.30.110.10">
    <property type="entry name" value="Electron Transport, Fmn-binding Protein, Chain A"/>
    <property type="match status" value="1"/>
</dbReference>
<dbReference type="RefSeq" id="WP_002283905.1">
    <property type="nucleotide sequence ID" value="NZ_AHSR01000017.1"/>
</dbReference>
<dbReference type="Pfam" id="PF01613">
    <property type="entry name" value="Flavin_Reduct"/>
    <property type="match status" value="1"/>
</dbReference>
<dbReference type="PANTHER" id="PTHR43567:SF1">
    <property type="entry name" value="FLAVOREDOXIN"/>
    <property type="match status" value="1"/>
</dbReference>
<dbReference type="SUPFAM" id="SSF50475">
    <property type="entry name" value="FMN-binding split barrel"/>
    <property type="match status" value="1"/>
</dbReference>
<dbReference type="GO" id="GO:0016646">
    <property type="term" value="F:oxidoreductase activity, acting on the CH-NH group of donors, NAD or NADP as acceptor"/>
    <property type="evidence" value="ECO:0007669"/>
    <property type="project" value="UniProtKB-ARBA"/>
</dbReference>
<feature type="domain" description="Flavin reductase like" evidence="4">
    <location>
        <begin position="26"/>
        <end position="124"/>
    </location>
</feature>
<dbReference type="Proteomes" id="UP000011676">
    <property type="component" value="Unassembled WGS sequence"/>
</dbReference>
<evidence type="ECO:0000256" key="1">
    <source>
        <dbReference type="ARBA" id="ARBA00001917"/>
    </source>
</evidence>
<name>A0A829BS26_STRMG</name>
<evidence type="ECO:0000313" key="5">
    <source>
        <dbReference type="EMBL" id="EMC24575.1"/>
    </source>
</evidence>
<comment type="cofactor">
    <cofactor evidence="1">
        <name>FMN</name>
        <dbReference type="ChEBI" id="CHEBI:58210"/>
    </cofactor>
</comment>
<evidence type="ECO:0000313" key="6">
    <source>
        <dbReference type="Proteomes" id="UP000011676"/>
    </source>
</evidence>
<organism evidence="5 6">
    <name type="scientific">Streptococcus mutans SM6</name>
    <dbReference type="NCBI Taxonomy" id="857119"/>
    <lineage>
        <taxon>Bacteria</taxon>
        <taxon>Bacillati</taxon>
        <taxon>Bacillota</taxon>
        <taxon>Bacilli</taxon>
        <taxon>Lactobacillales</taxon>
        <taxon>Streptococcaceae</taxon>
        <taxon>Streptococcus</taxon>
    </lineage>
</organism>
<dbReference type="InterPro" id="IPR012349">
    <property type="entry name" value="Split_barrel_FMN-bd"/>
</dbReference>
<evidence type="ECO:0000259" key="4">
    <source>
        <dbReference type="Pfam" id="PF01613"/>
    </source>
</evidence>
<comment type="caution">
    <text evidence="5">The sequence shown here is derived from an EMBL/GenBank/DDBJ whole genome shotgun (WGS) entry which is preliminary data.</text>
</comment>
<dbReference type="GO" id="GO:0010181">
    <property type="term" value="F:FMN binding"/>
    <property type="evidence" value="ECO:0007669"/>
    <property type="project" value="InterPro"/>
</dbReference>
<keyword evidence="2" id="KW-0285">Flavoprotein</keyword>
<comment type="similarity">
    <text evidence="3">Belongs to the flavoredoxin family.</text>
</comment>
<dbReference type="InterPro" id="IPR002563">
    <property type="entry name" value="Flavin_Rdtase-like_dom"/>
</dbReference>
<evidence type="ECO:0000256" key="3">
    <source>
        <dbReference type="ARBA" id="ARBA00038054"/>
    </source>
</evidence>
<dbReference type="PANTHER" id="PTHR43567">
    <property type="entry name" value="FLAVOREDOXIN-RELATED-RELATED"/>
    <property type="match status" value="1"/>
</dbReference>
<protein>
    <submittedName>
        <fullName evidence="5">Putative cytosolic protein</fullName>
    </submittedName>
</protein>
<proteinExistence type="inferred from homology"/>
<gene>
    <name evidence="5" type="ORF">SMU82_04191</name>
</gene>
<evidence type="ECO:0000256" key="2">
    <source>
        <dbReference type="ARBA" id="ARBA00022630"/>
    </source>
</evidence>
<accession>A0A829BS26</accession>